<reference evidence="2 3" key="1">
    <citation type="submission" date="2019-05" db="EMBL/GenBank/DDBJ databases">
        <title>Erythrobacter marisflavi sp. nov., isolated from isolated from water of an estuary environment.</title>
        <authorList>
            <person name="Yoon J.-H."/>
        </authorList>
    </citation>
    <scope>NUCLEOTIDE SEQUENCE [LARGE SCALE GENOMIC DNA]</scope>
    <source>
        <strain evidence="2 3">KEM-5</strain>
    </source>
</reference>
<proteinExistence type="predicted"/>
<dbReference type="Proteomes" id="UP000309668">
    <property type="component" value="Unassembled WGS sequence"/>
</dbReference>
<dbReference type="Pfam" id="PF26567">
    <property type="entry name" value="BstA_C"/>
    <property type="match status" value="1"/>
</dbReference>
<evidence type="ECO:0000313" key="3">
    <source>
        <dbReference type="Proteomes" id="UP000309668"/>
    </source>
</evidence>
<evidence type="ECO:0000259" key="1">
    <source>
        <dbReference type="Pfam" id="PF26567"/>
    </source>
</evidence>
<dbReference type="OrthoDB" id="5917964at2"/>
<organism evidence="2 3">
    <name type="scientific">Qipengyuania marisflavi</name>
    <dbReference type="NCBI Taxonomy" id="2486356"/>
    <lineage>
        <taxon>Bacteria</taxon>
        <taxon>Pseudomonadati</taxon>
        <taxon>Pseudomonadota</taxon>
        <taxon>Alphaproteobacteria</taxon>
        <taxon>Sphingomonadales</taxon>
        <taxon>Erythrobacteraceae</taxon>
        <taxon>Qipengyuania</taxon>
    </lineage>
</organism>
<name>A0A5S3P899_9SPHN</name>
<dbReference type="InterPro" id="IPR058744">
    <property type="entry name" value="BstA-like_C"/>
</dbReference>
<dbReference type="EMBL" id="VCAO01000003">
    <property type="protein sequence ID" value="TMM48483.1"/>
    <property type="molecule type" value="Genomic_DNA"/>
</dbReference>
<feature type="domain" description="BstA-like C-terminal" evidence="1">
    <location>
        <begin position="166"/>
        <end position="289"/>
    </location>
</feature>
<keyword evidence="3" id="KW-1185">Reference proteome</keyword>
<evidence type="ECO:0000313" key="2">
    <source>
        <dbReference type="EMBL" id="TMM48483.1"/>
    </source>
</evidence>
<gene>
    <name evidence="2" type="ORF">FEV51_08305</name>
</gene>
<accession>A0A5S3P899</accession>
<comment type="caution">
    <text evidence="2">The sequence shown here is derived from an EMBL/GenBank/DDBJ whole genome shotgun (WGS) entry which is preliminary data.</text>
</comment>
<dbReference type="AlphaFoldDB" id="A0A5S3P899"/>
<protein>
    <recommendedName>
        <fullName evidence="1">BstA-like C-terminal domain-containing protein</fullName>
    </recommendedName>
</protein>
<sequence length="312" mass="35470">MNKNKALETVSGQSPATPKQLKLDLGIEVERVVGGIEMGVLENGIPYLTQRGLAEMTGAARRSIQEITEEWQEAQTTDVWRGRMLYFRDYLSKADFDEPRLFIEITKDGSPHYAYPDMVCMAMVEYFAFEAQRTNETAITNFRNLARYGLQKFIYDALGYVPEDPWKLFNARVSLLKDSVPAGYFSVFKESTGLVVDLINAGLPVNQHTIPDGSVGGTWGRHWTAQNLAAKYGERIEYPHYYPPEYPQSASNPQKANAYPNQAWPEFQDWFRSVYLRTKYPPYILKKAKMLSGGADEARQLAAMYEQKAIEG</sequence>